<gene>
    <name evidence="1" type="ORF">AH6C_082</name>
</gene>
<dbReference type="RefSeq" id="YP_009103416.1">
    <property type="nucleotide sequence ID" value="NC_025459.1"/>
</dbReference>
<dbReference type="EMBL" id="KJ858521">
    <property type="protein sequence ID" value="AII26836.1"/>
    <property type="molecule type" value="Genomic_DNA"/>
</dbReference>
<sequence length="132" mass="15354">MSEPTNALAKREEDFRARLMMHDGLENFMTGLGTGKDKNSYNEWIRSGRNRDHEQLIVRYREDWVAQKVCNILPEDMTREWRRCSTPEAIELMMNSISANSSVRRTLGLECSVLLLLSLTLRVLAVQRHRST</sequence>
<dbReference type="OrthoDB" id="2472at10239"/>
<keyword evidence="2" id="KW-1185">Reference proteome</keyword>
<accession>A0A076G3S3</accession>
<organism evidence="1 2">
    <name type="scientific">Aeromonas phage pAh6-C</name>
    <dbReference type="NCBI Taxonomy" id="1505227"/>
    <lineage>
        <taxon>Viruses</taxon>
        <taxon>Duplodnaviria</taxon>
        <taxon>Heunggongvirae</taxon>
        <taxon>Uroviricota</taxon>
        <taxon>Caudoviricetes</taxon>
        <taxon>Chaseviridae</taxon>
        <taxon>Nefertitivirinae</taxon>
        <taxon>Pahsextavirus</taxon>
        <taxon>Pahsextavirus pAh6C</taxon>
    </lineage>
</organism>
<name>A0A076G3S3_9CAUD</name>
<dbReference type="GeneID" id="22112338"/>
<protein>
    <submittedName>
        <fullName evidence="1">Uncharacterized protein</fullName>
    </submittedName>
</protein>
<evidence type="ECO:0000313" key="1">
    <source>
        <dbReference type="EMBL" id="AII26836.1"/>
    </source>
</evidence>
<reference evidence="1 2" key="1">
    <citation type="submission" date="2014-05" db="EMBL/GenBank/DDBJ databases">
        <title>Complete genome sequence of Aeromonas bacteriophage pAh6-C.</title>
        <authorList>
            <person name="Jun J.W."/>
            <person name="Park S.C."/>
        </authorList>
    </citation>
    <scope>NUCLEOTIDE SEQUENCE [LARGE SCALE GENOMIC DNA]</scope>
</reference>
<dbReference type="Proteomes" id="UP000028666">
    <property type="component" value="Segment"/>
</dbReference>
<proteinExistence type="predicted"/>
<evidence type="ECO:0000313" key="2">
    <source>
        <dbReference type="Proteomes" id="UP000028666"/>
    </source>
</evidence>
<dbReference type="KEGG" id="vg:22112338"/>